<proteinExistence type="predicted"/>
<dbReference type="SUPFAM" id="SSF48576">
    <property type="entry name" value="Terpenoid synthases"/>
    <property type="match status" value="1"/>
</dbReference>
<keyword evidence="2" id="KW-1185">Reference proteome</keyword>
<reference evidence="1 2" key="1">
    <citation type="journal article" date="2018" name="Nat. Ecol. Evol.">
        <title>Pezizomycetes genomes reveal the molecular basis of ectomycorrhizal truffle lifestyle.</title>
        <authorList>
            <person name="Murat C."/>
            <person name="Payen T."/>
            <person name="Noel B."/>
            <person name="Kuo A."/>
            <person name="Morin E."/>
            <person name="Chen J."/>
            <person name="Kohler A."/>
            <person name="Krizsan K."/>
            <person name="Balestrini R."/>
            <person name="Da Silva C."/>
            <person name="Montanini B."/>
            <person name="Hainaut M."/>
            <person name="Levati E."/>
            <person name="Barry K.W."/>
            <person name="Belfiori B."/>
            <person name="Cichocki N."/>
            <person name="Clum A."/>
            <person name="Dockter R.B."/>
            <person name="Fauchery L."/>
            <person name="Guy J."/>
            <person name="Iotti M."/>
            <person name="Le Tacon F."/>
            <person name="Lindquist E.A."/>
            <person name="Lipzen A."/>
            <person name="Malagnac F."/>
            <person name="Mello A."/>
            <person name="Molinier V."/>
            <person name="Miyauchi S."/>
            <person name="Poulain J."/>
            <person name="Riccioni C."/>
            <person name="Rubini A."/>
            <person name="Sitrit Y."/>
            <person name="Splivallo R."/>
            <person name="Traeger S."/>
            <person name="Wang M."/>
            <person name="Zifcakova L."/>
            <person name="Wipf D."/>
            <person name="Zambonelli A."/>
            <person name="Paolocci F."/>
            <person name="Nowrousian M."/>
            <person name="Ottonello S."/>
            <person name="Baldrian P."/>
            <person name="Spatafora J.W."/>
            <person name="Henrissat B."/>
            <person name="Nagy L.G."/>
            <person name="Aury J.M."/>
            <person name="Wincker P."/>
            <person name="Grigoriev I.V."/>
            <person name="Bonfante P."/>
            <person name="Martin F.M."/>
        </authorList>
    </citation>
    <scope>NUCLEOTIDE SEQUENCE [LARGE SCALE GENOMIC DNA]</scope>
    <source>
        <strain evidence="1 2">CCBAS932</strain>
    </source>
</reference>
<dbReference type="OrthoDB" id="1731983at2759"/>
<protein>
    <recommendedName>
        <fullName evidence="3">Terpenoid synthase</fullName>
    </recommendedName>
</protein>
<dbReference type="InterPro" id="IPR008949">
    <property type="entry name" value="Isoprenoid_synthase_dom_sf"/>
</dbReference>
<gene>
    <name evidence="1" type="ORF">P167DRAFT_574541</name>
</gene>
<evidence type="ECO:0000313" key="1">
    <source>
        <dbReference type="EMBL" id="RPB12168.1"/>
    </source>
</evidence>
<organism evidence="1 2">
    <name type="scientific">Morchella conica CCBAS932</name>
    <dbReference type="NCBI Taxonomy" id="1392247"/>
    <lineage>
        <taxon>Eukaryota</taxon>
        <taxon>Fungi</taxon>
        <taxon>Dikarya</taxon>
        <taxon>Ascomycota</taxon>
        <taxon>Pezizomycotina</taxon>
        <taxon>Pezizomycetes</taxon>
        <taxon>Pezizales</taxon>
        <taxon>Morchellaceae</taxon>
        <taxon>Morchella</taxon>
    </lineage>
</organism>
<dbReference type="Proteomes" id="UP000277580">
    <property type="component" value="Unassembled WGS sequence"/>
</dbReference>
<sequence length="464" mass="51913">MKQKLKNKLAAIYDLTGLSQIHLTLAPLRQKLFSSTDQISTLLELCYSLARISPGWSSSSSSGFLHEKHFHQSPIKLRIKTLGDKAVKLMLPASAPRSAGPYVREGYQLGDGCNFNSFVSMLPESCRDISQKASPLGLVAMLFPYGKTEENMRYVACCFWIWLCVIDDLTEHLVGDEWEQTESDLMLVFNTPRDSMDCLNYFHKDSDAVQVSHALRTVIDSTSIYYQSGVVSAPWKVAFNNAVKEVIAGFRAERPLLSADRIELSDWMPVRMITISVRPFMILAKASLNLDLTMSNFGNPLREDQTPSSDHRRGYDATLAKVERLLQLIMGLQNDILGWEKDFTLSNPLNAIQILILHGATPSSAFADVVETHNELVRQLFHYGERAWIESLTAGDDIGGPGTYTYGATVRSNRSSIASFMAAPGQRQRLMPDVDVQRYLELIMGFANGMASWMAVSKRYEVSV</sequence>
<accession>A0A3N4KRN2</accession>
<evidence type="ECO:0000313" key="2">
    <source>
        <dbReference type="Proteomes" id="UP000277580"/>
    </source>
</evidence>
<dbReference type="Pfam" id="PF19086">
    <property type="entry name" value="Terpene_syn_C_2"/>
    <property type="match status" value="1"/>
</dbReference>
<evidence type="ECO:0008006" key="3">
    <source>
        <dbReference type="Google" id="ProtNLM"/>
    </source>
</evidence>
<dbReference type="EMBL" id="ML119130">
    <property type="protein sequence ID" value="RPB12168.1"/>
    <property type="molecule type" value="Genomic_DNA"/>
</dbReference>
<dbReference type="InParanoid" id="A0A3N4KRN2"/>
<dbReference type="AlphaFoldDB" id="A0A3N4KRN2"/>
<name>A0A3N4KRN2_9PEZI</name>
<dbReference type="Gene3D" id="1.10.600.10">
    <property type="entry name" value="Farnesyl Diphosphate Synthase"/>
    <property type="match status" value="1"/>
</dbReference>